<dbReference type="InterPro" id="IPR033714">
    <property type="entry name" value="tRNA_bind_bactPheRS"/>
</dbReference>
<organism evidence="20 21">
    <name type="scientific">Lysobacter daejeonensis GH1-9</name>
    <dbReference type="NCBI Taxonomy" id="1385517"/>
    <lineage>
        <taxon>Bacteria</taxon>
        <taxon>Pseudomonadati</taxon>
        <taxon>Pseudomonadota</taxon>
        <taxon>Gammaproteobacteria</taxon>
        <taxon>Lysobacterales</taxon>
        <taxon>Lysobacteraceae</taxon>
        <taxon>Aerolutibacter</taxon>
    </lineage>
</organism>
<comment type="cofactor">
    <cofactor evidence="15">
        <name>Mg(2+)</name>
        <dbReference type="ChEBI" id="CHEBI:18420"/>
    </cofactor>
    <text evidence="15">Binds 2 magnesium ions per tetramer.</text>
</comment>
<dbReference type="Pfam" id="PF03483">
    <property type="entry name" value="B3_4"/>
    <property type="match status" value="1"/>
</dbReference>
<keyword evidence="9 15" id="KW-0067">ATP-binding</keyword>
<dbReference type="RefSeq" id="WP_036133980.1">
    <property type="nucleotide sequence ID" value="NZ_AVPU01000002.1"/>
</dbReference>
<dbReference type="InterPro" id="IPR002547">
    <property type="entry name" value="tRNA-bd_dom"/>
</dbReference>
<dbReference type="InterPro" id="IPR005147">
    <property type="entry name" value="tRNA_synthase_B5-dom"/>
</dbReference>
<evidence type="ECO:0000256" key="15">
    <source>
        <dbReference type="HAMAP-Rule" id="MF_00283"/>
    </source>
</evidence>
<dbReference type="GO" id="GO:0004826">
    <property type="term" value="F:phenylalanine-tRNA ligase activity"/>
    <property type="evidence" value="ECO:0007669"/>
    <property type="project" value="UniProtKB-UniRule"/>
</dbReference>
<dbReference type="InterPro" id="IPR012340">
    <property type="entry name" value="NA-bd_OB-fold"/>
</dbReference>
<dbReference type="SUPFAM" id="SSF56037">
    <property type="entry name" value="PheT/TilS domain"/>
    <property type="match status" value="1"/>
</dbReference>
<keyword evidence="8 15" id="KW-0547">Nucleotide-binding</keyword>
<dbReference type="Gene3D" id="2.40.50.140">
    <property type="entry name" value="Nucleic acid-binding proteins"/>
    <property type="match status" value="1"/>
</dbReference>
<keyword evidence="13 15" id="KW-0030">Aminoacyl-tRNA synthetase</keyword>
<accession>A0A0A0EYE7</accession>
<evidence type="ECO:0000256" key="13">
    <source>
        <dbReference type="ARBA" id="ARBA00023146"/>
    </source>
</evidence>
<dbReference type="InterPro" id="IPR045864">
    <property type="entry name" value="aa-tRNA-synth_II/BPL/LPL"/>
</dbReference>
<dbReference type="FunFam" id="3.50.40.10:FF:000001">
    <property type="entry name" value="Phenylalanine--tRNA ligase beta subunit"/>
    <property type="match status" value="1"/>
</dbReference>
<dbReference type="SMART" id="SM00874">
    <property type="entry name" value="B5"/>
    <property type="match status" value="1"/>
</dbReference>
<evidence type="ECO:0000256" key="14">
    <source>
        <dbReference type="ARBA" id="ARBA00049255"/>
    </source>
</evidence>
<evidence type="ECO:0000259" key="19">
    <source>
        <dbReference type="PROSITE" id="PS51483"/>
    </source>
</evidence>
<dbReference type="FunFam" id="2.40.50.140:FF:000045">
    <property type="entry name" value="Phenylalanine--tRNA ligase beta subunit"/>
    <property type="match status" value="1"/>
</dbReference>
<comment type="subunit">
    <text evidence="3 15">Tetramer of two alpha and two beta subunits.</text>
</comment>
<dbReference type="HAMAP" id="MF_00283">
    <property type="entry name" value="Phe_tRNA_synth_beta1"/>
    <property type="match status" value="1"/>
</dbReference>
<dbReference type="FunFam" id="3.30.56.10:FF:000002">
    <property type="entry name" value="Phenylalanine--tRNA ligase beta subunit"/>
    <property type="match status" value="1"/>
</dbReference>
<dbReference type="GO" id="GO:0006432">
    <property type="term" value="P:phenylalanyl-tRNA aminoacylation"/>
    <property type="evidence" value="ECO:0007669"/>
    <property type="project" value="UniProtKB-UniRule"/>
</dbReference>
<dbReference type="SUPFAM" id="SSF46955">
    <property type="entry name" value="Putative DNA-binding domain"/>
    <property type="match status" value="1"/>
</dbReference>
<name>A0A0A0EYE7_9GAMM</name>
<dbReference type="CDD" id="cd00769">
    <property type="entry name" value="PheRS_beta_core"/>
    <property type="match status" value="1"/>
</dbReference>
<feature type="binding site" evidence="15">
    <location>
        <position position="461"/>
    </location>
    <ligand>
        <name>Mg(2+)</name>
        <dbReference type="ChEBI" id="CHEBI:18420"/>
        <note>shared with alpha subunit</note>
    </ligand>
</feature>
<feature type="binding site" evidence="15">
    <location>
        <position position="464"/>
    </location>
    <ligand>
        <name>Mg(2+)</name>
        <dbReference type="ChEBI" id="CHEBI:18420"/>
        <note>shared with alpha subunit</note>
    </ligand>
</feature>
<dbReference type="GO" id="GO:0009328">
    <property type="term" value="C:phenylalanine-tRNA ligase complex"/>
    <property type="evidence" value="ECO:0007669"/>
    <property type="project" value="TreeGrafter"/>
</dbReference>
<dbReference type="InterPro" id="IPR020825">
    <property type="entry name" value="Phe-tRNA_synthase-like_B3/B4"/>
</dbReference>
<dbReference type="InterPro" id="IPR005146">
    <property type="entry name" value="B3/B4_tRNA-bd"/>
</dbReference>
<dbReference type="Pfam" id="PF01588">
    <property type="entry name" value="tRNA_bind"/>
    <property type="match status" value="1"/>
</dbReference>
<dbReference type="PANTHER" id="PTHR10947:SF0">
    <property type="entry name" value="PHENYLALANINE--TRNA LIGASE BETA SUBUNIT"/>
    <property type="match status" value="1"/>
</dbReference>
<evidence type="ECO:0000256" key="7">
    <source>
        <dbReference type="ARBA" id="ARBA00022723"/>
    </source>
</evidence>
<evidence type="ECO:0000313" key="20">
    <source>
        <dbReference type="EMBL" id="KGM55971.1"/>
    </source>
</evidence>
<feature type="binding site" evidence="15">
    <location>
        <position position="455"/>
    </location>
    <ligand>
        <name>Mg(2+)</name>
        <dbReference type="ChEBI" id="CHEBI:18420"/>
        <note>shared with alpha subunit</note>
    </ligand>
</feature>
<dbReference type="EMBL" id="AVPU01000002">
    <property type="protein sequence ID" value="KGM55971.1"/>
    <property type="molecule type" value="Genomic_DNA"/>
</dbReference>
<dbReference type="InterPro" id="IPR045060">
    <property type="entry name" value="Phe-tRNA-ligase_IIc_bsu"/>
</dbReference>
<keyword evidence="12 15" id="KW-0648">Protein biosynthesis</keyword>
<keyword evidence="5 16" id="KW-0820">tRNA-binding</keyword>
<dbReference type="PROSITE" id="PS51483">
    <property type="entry name" value="B5"/>
    <property type="match status" value="1"/>
</dbReference>
<evidence type="ECO:0000259" key="18">
    <source>
        <dbReference type="PROSITE" id="PS51447"/>
    </source>
</evidence>
<evidence type="ECO:0000256" key="10">
    <source>
        <dbReference type="ARBA" id="ARBA00022842"/>
    </source>
</evidence>
<dbReference type="PANTHER" id="PTHR10947">
    <property type="entry name" value="PHENYLALANYL-TRNA SYNTHETASE BETA CHAIN AND LEUCINE-RICH REPEAT-CONTAINING PROTEIN 47"/>
    <property type="match status" value="1"/>
</dbReference>
<evidence type="ECO:0000256" key="6">
    <source>
        <dbReference type="ARBA" id="ARBA00022598"/>
    </source>
</evidence>
<dbReference type="InterPro" id="IPR009061">
    <property type="entry name" value="DNA-bd_dom_put_sf"/>
</dbReference>
<keyword evidence="7 15" id="KW-0479">Metal-binding</keyword>
<dbReference type="GO" id="GO:0000287">
    <property type="term" value="F:magnesium ion binding"/>
    <property type="evidence" value="ECO:0007669"/>
    <property type="project" value="UniProtKB-UniRule"/>
</dbReference>
<dbReference type="eggNOG" id="COG0072">
    <property type="taxonomic scope" value="Bacteria"/>
</dbReference>
<dbReference type="Pfam" id="PF03147">
    <property type="entry name" value="FDX-ACB"/>
    <property type="match status" value="1"/>
</dbReference>
<dbReference type="InterPro" id="IPR004532">
    <property type="entry name" value="Phe-tRNA-ligase_IIc_bsu_bact"/>
</dbReference>
<keyword evidence="4 15" id="KW-0963">Cytoplasm</keyword>
<evidence type="ECO:0000256" key="12">
    <source>
        <dbReference type="ARBA" id="ARBA00022917"/>
    </source>
</evidence>
<dbReference type="PROSITE" id="PS50886">
    <property type="entry name" value="TRBD"/>
    <property type="match status" value="1"/>
</dbReference>
<dbReference type="Proteomes" id="UP000029998">
    <property type="component" value="Unassembled WGS sequence"/>
</dbReference>
<dbReference type="SUPFAM" id="SSF54991">
    <property type="entry name" value="Anticodon-binding domain of PheRS"/>
    <property type="match status" value="1"/>
</dbReference>
<keyword evidence="6 15" id="KW-0436">Ligase</keyword>
<evidence type="ECO:0000256" key="9">
    <source>
        <dbReference type="ARBA" id="ARBA00022840"/>
    </source>
</evidence>
<dbReference type="InterPro" id="IPR005121">
    <property type="entry name" value="Fdx_antiC-bd"/>
</dbReference>
<comment type="caution">
    <text evidence="20">The sequence shown here is derived from an EMBL/GenBank/DDBJ whole genome shotgun (WGS) entry which is preliminary data.</text>
</comment>
<evidence type="ECO:0000259" key="17">
    <source>
        <dbReference type="PROSITE" id="PS50886"/>
    </source>
</evidence>
<dbReference type="AlphaFoldDB" id="A0A0A0EYE7"/>
<dbReference type="GO" id="GO:0000049">
    <property type="term" value="F:tRNA binding"/>
    <property type="evidence" value="ECO:0007669"/>
    <property type="project" value="UniProtKB-UniRule"/>
</dbReference>
<comment type="subcellular location">
    <subcellularLocation>
        <location evidence="1 15">Cytoplasm</location>
    </subcellularLocation>
</comment>
<dbReference type="SUPFAM" id="SSF50249">
    <property type="entry name" value="Nucleic acid-binding proteins"/>
    <property type="match status" value="1"/>
</dbReference>
<dbReference type="NCBIfam" id="TIGR00472">
    <property type="entry name" value="pheT_bact"/>
    <property type="match status" value="1"/>
</dbReference>
<comment type="similarity">
    <text evidence="2 15">Belongs to the phenylalanyl-tRNA synthetase beta subunit family. Type 1 subfamily.</text>
</comment>
<dbReference type="NCBIfam" id="NF045760">
    <property type="entry name" value="YtpR"/>
    <property type="match status" value="1"/>
</dbReference>
<dbReference type="SUPFAM" id="SSF55681">
    <property type="entry name" value="Class II aaRS and biotin synthetases"/>
    <property type="match status" value="1"/>
</dbReference>
<dbReference type="CDD" id="cd02796">
    <property type="entry name" value="tRNA_bind_bactPheRS"/>
    <property type="match status" value="1"/>
</dbReference>
<dbReference type="SMART" id="SM00896">
    <property type="entry name" value="FDX-ACB"/>
    <property type="match status" value="1"/>
</dbReference>
<evidence type="ECO:0000256" key="8">
    <source>
        <dbReference type="ARBA" id="ARBA00022741"/>
    </source>
</evidence>
<evidence type="ECO:0000256" key="16">
    <source>
        <dbReference type="PROSITE-ProRule" id="PRU00209"/>
    </source>
</evidence>
<dbReference type="InterPro" id="IPR041616">
    <property type="entry name" value="PheRS_beta_core"/>
</dbReference>
<dbReference type="InterPro" id="IPR036690">
    <property type="entry name" value="Fdx_antiC-bd_sf"/>
</dbReference>
<reference evidence="20 21" key="1">
    <citation type="submission" date="2013-08" db="EMBL/GenBank/DDBJ databases">
        <title>Genome sequencing of Lysobacter.</title>
        <authorList>
            <person name="Zhang S."/>
            <person name="Wang G."/>
        </authorList>
    </citation>
    <scope>NUCLEOTIDE SEQUENCE [LARGE SCALE GENOMIC DNA]</scope>
    <source>
        <strain evidence="20 21">GH1-9</strain>
    </source>
</reference>
<evidence type="ECO:0000313" key="21">
    <source>
        <dbReference type="Proteomes" id="UP000029998"/>
    </source>
</evidence>
<evidence type="ECO:0000256" key="1">
    <source>
        <dbReference type="ARBA" id="ARBA00004496"/>
    </source>
</evidence>
<feature type="binding site" evidence="15">
    <location>
        <position position="465"/>
    </location>
    <ligand>
        <name>Mg(2+)</name>
        <dbReference type="ChEBI" id="CHEBI:18420"/>
        <note>shared with alpha subunit</note>
    </ligand>
</feature>
<evidence type="ECO:0000256" key="3">
    <source>
        <dbReference type="ARBA" id="ARBA00011209"/>
    </source>
</evidence>
<dbReference type="Gene3D" id="3.30.70.380">
    <property type="entry name" value="Ferrodoxin-fold anticodon-binding domain"/>
    <property type="match status" value="1"/>
</dbReference>
<keyword evidence="21" id="KW-1185">Reference proteome</keyword>
<comment type="catalytic activity">
    <reaction evidence="14 15">
        <text>tRNA(Phe) + L-phenylalanine + ATP = L-phenylalanyl-tRNA(Phe) + AMP + diphosphate + H(+)</text>
        <dbReference type="Rhea" id="RHEA:19413"/>
        <dbReference type="Rhea" id="RHEA-COMP:9668"/>
        <dbReference type="Rhea" id="RHEA-COMP:9699"/>
        <dbReference type="ChEBI" id="CHEBI:15378"/>
        <dbReference type="ChEBI" id="CHEBI:30616"/>
        <dbReference type="ChEBI" id="CHEBI:33019"/>
        <dbReference type="ChEBI" id="CHEBI:58095"/>
        <dbReference type="ChEBI" id="CHEBI:78442"/>
        <dbReference type="ChEBI" id="CHEBI:78531"/>
        <dbReference type="ChEBI" id="CHEBI:456215"/>
        <dbReference type="EC" id="6.1.1.20"/>
    </reaction>
</comment>
<feature type="domain" description="TRNA-binding" evidence="17">
    <location>
        <begin position="39"/>
        <end position="147"/>
    </location>
</feature>
<keyword evidence="11 16" id="KW-0694">RNA-binding</keyword>
<dbReference type="Gene3D" id="3.30.930.10">
    <property type="entry name" value="Bira Bifunctional Protein, Domain 2"/>
    <property type="match status" value="1"/>
</dbReference>
<keyword evidence="10 15" id="KW-0460">Magnesium</keyword>
<evidence type="ECO:0000256" key="5">
    <source>
        <dbReference type="ARBA" id="ARBA00022555"/>
    </source>
</evidence>
<protein>
    <recommendedName>
        <fullName evidence="15">Phenylalanine--tRNA ligase beta subunit</fullName>
        <ecNumber evidence="15">6.1.1.20</ecNumber>
    </recommendedName>
    <alternativeName>
        <fullName evidence="15">Phenylalanyl-tRNA synthetase beta subunit</fullName>
        <shortName evidence="15">PheRS</shortName>
    </alternativeName>
</protein>
<dbReference type="Pfam" id="PF17759">
    <property type="entry name" value="tRNA_synthFbeta"/>
    <property type="match status" value="1"/>
</dbReference>
<evidence type="ECO:0000256" key="11">
    <source>
        <dbReference type="ARBA" id="ARBA00022884"/>
    </source>
</evidence>
<dbReference type="FunFam" id="3.30.70.380:FF:000001">
    <property type="entry name" value="Phenylalanine--tRNA ligase beta subunit"/>
    <property type="match status" value="1"/>
</dbReference>
<dbReference type="SMART" id="SM00873">
    <property type="entry name" value="B3_4"/>
    <property type="match status" value="1"/>
</dbReference>
<dbReference type="Gene3D" id="3.50.40.10">
    <property type="entry name" value="Phenylalanyl-trna Synthetase, Chain B, domain 3"/>
    <property type="match status" value="1"/>
</dbReference>
<dbReference type="OrthoDB" id="9805455at2"/>
<evidence type="ECO:0000256" key="4">
    <source>
        <dbReference type="ARBA" id="ARBA00022490"/>
    </source>
</evidence>
<proteinExistence type="inferred from homology"/>
<dbReference type="Pfam" id="PF03484">
    <property type="entry name" value="B5"/>
    <property type="match status" value="1"/>
</dbReference>
<dbReference type="Gene3D" id="3.30.56.10">
    <property type="match status" value="2"/>
</dbReference>
<sequence length="813" mass="86098">MKFSENWLRHHVPTTATRDELAATLTAIGLEVEDVTPLGESLDGVVVAQIVSAEKHPEADRLQVCQVDTGNGTVQIVCGAPNARAGLRAPLAQVGAVLPGGINIKAAKLRGVESAGMLCSAKELGIDADASGLLELPADAPVGTPLADYLGLPDASIEIKLTPNRADCFGVRGIAYDVAAACGGEVAHFDATPMPALNNEALAIELNAGADAPRYLGRVIEGVNAAASTPVWMAERLRRSGIRPVSFLVDVTQYVMIELGQPMHAFDRDLLQGPVGVRRSRAGEALKLLDGRDVTLDDQFVVITDADRAVALAGVMGGFDTRVTDTTKDVFLESAHFAPAAIIGRGRKLGLHTDAGHRFERGVDPELPRIAMEYATRLIVEVAGGAPGPVVEATLSEHLPQPQPIALRRARLARVLGLKVADAEVERILRALGLAVEPLAAAEGWRVTAPTRRFDIAIEEDLIEEIARIHGYDRIPTTLPAGAARLVAPTETRVDEPTVRRQVAAREYLEAINYAFVDEALLTRWGLAEGVVPLANPLSAELGVMRPSLLPGLVAALGRNVARQQGRVRLFELGNVFTADGATPWVGGPTAHGHSAGEGAPLHTQRVAAVACGAAGTEQWAAKAQPVGFHDVKGDLESLAAVAGARLEYRASRPGWAHPGRSADVFRVGDDGAASKLGWIGQLHPRLQRALDLDVDVVAFELDLEPLLDRALPRAGGQSRFPSVRRDLAFVVPEAVEWGAIAATVKAAAGPSLRDLVLFDRYQGKGVETGFKSLAMGLILQEESRTLTDQDVDAVVSSVTQAIDAAHGARIRG</sequence>
<dbReference type="GO" id="GO:0005524">
    <property type="term" value="F:ATP binding"/>
    <property type="evidence" value="ECO:0007669"/>
    <property type="project" value="UniProtKB-UniRule"/>
</dbReference>
<feature type="domain" description="B5" evidence="19">
    <location>
        <begin position="400"/>
        <end position="477"/>
    </location>
</feature>
<dbReference type="PROSITE" id="PS51447">
    <property type="entry name" value="FDX_ACB"/>
    <property type="match status" value="1"/>
</dbReference>
<evidence type="ECO:0000256" key="2">
    <source>
        <dbReference type="ARBA" id="ARBA00008653"/>
    </source>
</evidence>
<feature type="domain" description="FDX-ACB" evidence="18">
    <location>
        <begin position="719"/>
        <end position="812"/>
    </location>
</feature>
<gene>
    <name evidence="15" type="primary">pheT</name>
    <name evidence="20" type="ORF">N800_10080</name>
</gene>
<dbReference type="EC" id="6.1.1.20" evidence="15"/>
<dbReference type="STRING" id="1385517.N800_10080"/>